<organism evidence="1 2">
    <name type="scientific">Hansschlegelia beijingensis</name>
    <dbReference type="NCBI Taxonomy" id="1133344"/>
    <lineage>
        <taxon>Bacteria</taxon>
        <taxon>Pseudomonadati</taxon>
        <taxon>Pseudomonadota</taxon>
        <taxon>Alphaproteobacteria</taxon>
        <taxon>Hyphomicrobiales</taxon>
        <taxon>Methylopilaceae</taxon>
        <taxon>Hansschlegelia</taxon>
    </lineage>
</organism>
<gene>
    <name evidence="1" type="ORF">GGR24_000551</name>
</gene>
<dbReference type="AlphaFoldDB" id="A0A7W6CVM2"/>
<keyword evidence="2" id="KW-1185">Reference proteome</keyword>
<sequence length="77" mass="8140">MSDLELEAALAGILARLSDGDDPALADRAIDLLLNRIGDDQAARMAAIKRLTRDLLAAAPAEDEASEIEPARARSKA</sequence>
<accession>A0A7W6CVM2</accession>
<dbReference type="EMBL" id="JACIDR010000001">
    <property type="protein sequence ID" value="MBB3971918.1"/>
    <property type="molecule type" value="Genomic_DNA"/>
</dbReference>
<reference evidence="1 2" key="1">
    <citation type="submission" date="2020-08" db="EMBL/GenBank/DDBJ databases">
        <title>Genomic Encyclopedia of Type Strains, Phase IV (KMG-IV): sequencing the most valuable type-strain genomes for metagenomic binning, comparative biology and taxonomic classification.</title>
        <authorList>
            <person name="Goeker M."/>
        </authorList>
    </citation>
    <scope>NUCLEOTIDE SEQUENCE [LARGE SCALE GENOMIC DNA]</scope>
    <source>
        <strain evidence="1 2">DSM 25481</strain>
    </source>
</reference>
<proteinExistence type="predicted"/>
<protein>
    <submittedName>
        <fullName evidence="1">Uncharacterized protein</fullName>
    </submittedName>
</protein>
<dbReference type="Proteomes" id="UP000528964">
    <property type="component" value="Unassembled WGS sequence"/>
</dbReference>
<name>A0A7W6CVM2_9HYPH</name>
<evidence type="ECO:0000313" key="1">
    <source>
        <dbReference type="EMBL" id="MBB3971918.1"/>
    </source>
</evidence>
<comment type="caution">
    <text evidence="1">The sequence shown here is derived from an EMBL/GenBank/DDBJ whole genome shotgun (WGS) entry which is preliminary data.</text>
</comment>
<dbReference type="RefSeq" id="WP_183393758.1">
    <property type="nucleotide sequence ID" value="NZ_JACIDR010000001.1"/>
</dbReference>
<evidence type="ECO:0000313" key="2">
    <source>
        <dbReference type="Proteomes" id="UP000528964"/>
    </source>
</evidence>